<evidence type="ECO:0000313" key="7">
    <source>
        <dbReference type="EMBL" id="UTV29275.1"/>
    </source>
</evidence>
<keyword evidence="3 6" id="KW-0081">Bacteriolytic enzyme</keyword>
<accession>A0ABY5GKL3</accession>
<dbReference type="EC" id="3.2.1.17" evidence="6"/>
<evidence type="ECO:0000256" key="6">
    <source>
        <dbReference type="RuleBase" id="RU003788"/>
    </source>
</evidence>
<keyword evidence="4 6" id="KW-0378">Hydrolase</keyword>
<comment type="catalytic activity">
    <reaction evidence="1 6">
        <text>Hydrolysis of (1-&gt;4)-beta-linkages between N-acetylmuramic acid and N-acetyl-D-glucosamine residues in a peptidoglycan and between N-acetyl-D-glucosamine residues in chitodextrins.</text>
        <dbReference type="EC" id="3.2.1.17"/>
    </reaction>
</comment>
<dbReference type="InterPro" id="IPR023347">
    <property type="entry name" value="Lysozyme_dom_sf"/>
</dbReference>
<keyword evidence="5 6" id="KW-0326">Glycosidase</keyword>
<keyword evidence="8" id="KW-1185">Reference proteome</keyword>
<comment type="similarity">
    <text evidence="6">Belongs to the glycosyl hydrolase 24 family.</text>
</comment>
<dbReference type="HAMAP" id="MF_04110">
    <property type="entry name" value="ENDOLYSIN_T4"/>
    <property type="match status" value="1"/>
</dbReference>
<dbReference type="Gene3D" id="1.10.530.40">
    <property type="match status" value="1"/>
</dbReference>
<evidence type="ECO:0000313" key="8">
    <source>
        <dbReference type="Proteomes" id="UP001057998"/>
    </source>
</evidence>
<dbReference type="InterPro" id="IPR002196">
    <property type="entry name" value="Glyco_hydro_24"/>
</dbReference>
<name>A0ABY5GKL3_9GAMM</name>
<dbReference type="InterPro" id="IPR023346">
    <property type="entry name" value="Lysozyme-like_dom_sf"/>
</dbReference>
<dbReference type="PANTHER" id="PTHR38107:SF3">
    <property type="entry name" value="LYSOZYME RRRD-RELATED"/>
    <property type="match status" value="1"/>
</dbReference>
<reference evidence="7" key="1">
    <citation type="submission" date="2022-07" db="EMBL/GenBank/DDBJ databases">
        <title>Genome sequencing of Photobacterium atrarenae GJH2-4.</title>
        <authorList>
            <person name="Park S.-J."/>
        </authorList>
    </citation>
    <scope>NUCLEOTIDE SEQUENCE</scope>
    <source>
        <strain evidence="7">GJH2-4</strain>
    </source>
</reference>
<dbReference type="InterPro" id="IPR034690">
    <property type="entry name" value="Endolysin_T4_type"/>
</dbReference>
<dbReference type="SUPFAM" id="SSF53955">
    <property type="entry name" value="Lysozyme-like"/>
    <property type="match status" value="1"/>
</dbReference>
<dbReference type="EMBL" id="CP101508">
    <property type="protein sequence ID" value="UTV29275.1"/>
    <property type="molecule type" value="Genomic_DNA"/>
</dbReference>
<keyword evidence="2 6" id="KW-0929">Antimicrobial</keyword>
<evidence type="ECO:0000256" key="5">
    <source>
        <dbReference type="ARBA" id="ARBA00023295"/>
    </source>
</evidence>
<dbReference type="CDD" id="cd16901">
    <property type="entry name" value="lyz_P1"/>
    <property type="match status" value="1"/>
</dbReference>
<sequence>MDYEGCQLNAYQCSANVWTNGYGHTVGVTPNSEVTHQEVVGNLVRDVQSAEAVVDQWVTVPLEQHQFDAFVSFVFNVGAGNFQRSTLLKKLNAEDYTGACNELTRWVYADGKRLKGLVRRRSAEREVCLNAYTP</sequence>
<gene>
    <name evidence="7" type="ORF">NNL38_08370</name>
</gene>
<dbReference type="PANTHER" id="PTHR38107">
    <property type="match status" value="1"/>
</dbReference>
<evidence type="ECO:0000256" key="4">
    <source>
        <dbReference type="ARBA" id="ARBA00022801"/>
    </source>
</evidence>
<dbReference type="InterPro" id="IPR051018">
    <property type="entry name" value="Bacteriophage_GH24"/>
</dbReference>
<protein>
    <recommendedName>
        <fullName evidence="6">Lysozyme</fullName>
        <ecNumber evidence="6">3.2.1.17</ecNumber>
    </recommendedName>
</protein>
<dbReference type="Proteomes" id="UP001057998">
    <property type="component" value="Chromosome 1"/>
</dbReference>
<dbReference type="Pfam" id="PF00959">
    <property type="entry name" value="Phage_lysozyme"/>
    <property type="match status" value="1"/>
</dbReference>
<evidence type="ECO:0000256" key="3">
    <source>
        <dbReference type="ARBA" id="ARBA00022638"/>
    </source>
</evidence>
<organism evidence="7 8">
    <name type="scientific">Photobacterium atrarenae</name>
    <dbReference type="NCBI Taxonomy" id="865757"/>
    <lineage>
        <taxon>Bacteria</taxon>
        <taxon>Pseudomonadati</taxon>
        <taxon>Pseudomonadota</taxon>
        <taxon>Gammaproteobacteria</taxon>
        <taxon>Vibrionales</taxon>
        <taxon>Vibrionaceae</taxon>
        <taxon>Photobacterium</taxon>
    </lineage>
</organism>
<proteinExistence type="inferred from homology"/>
<evidence type="ECO:0000256" key="1">
    <source>
        <dbReference type="ARBA" id="ARBA00000632"/>
    </source>
</evidence>
<evidence type="ECO:0000256" key="2">
    <source>
        <dbReference type="ARBA" id="ARBA00022529"/>
    </source>
</evidence>